<proteinExistence type="predicted"/>
<evidence type="ECO:0000313" key="3">
    <source>
        <dbReference type="Proteomes" id="UP001209570"/>
    </source>
</evidence>
<sequence length="185" mass="21140">MLRERNEDSFYHDAARRKETIEINKSHLALKECIRAIGSEDTTGFVRHCRDDHPFLDATRLVYSATVLQQSRKLENELDVLDGKYKRAVETLQKAKDDAARAPISARGERSIVGESKRDEDEDPLPIVKRQLAPQQPATPLVIVDPSLQEEIDRLKVELASKTMTIHTQADELHELMAELDKLRM</sequence>
<evidence type="ECO:0000313" key="2">
    <source>
        <dbReference type="EMBL" id="KAJ0392386.1"/>
    </source>
</evidence>
<name>A0AAD5M1T0_PYTIN</name>
<evidence type="ECO:0000256" key="1">
    <source>
        <dbReference type="SAM" id="MobiDB-lite"/>
    </source>
</evidence>
<dbReference type="AlphaFoldDB" id="A0AAD5M1T0"/>
<organism evidence="2 3">
    <name type="scientific">Pythium insidiosum</name>
    <name type="common">Pythiosis disease agent</name>
    <dbReference type="NCBI Taxonomy" id="114742"/>
    <lineage>
        <taxon>Eukaryota</taxon>
        <taxon>Sar</taxon>
        <taxon>Stramenopiles</taxon>
        <taxon>Oomycota</taxon>
        <taxon>Peronosporomycetes</taxon>
        <taxon>Pythiales</taxon>
        <taxon>Pythiaceae</taxon>
        <taxon>Pythium</taxon>
    </lineage>
</organism>
<feature type="compositionally biased region" description="Basic and acidic residues" evidence="1">
    <location>
        <begin position="107"/>
        <end position="119"/>
    </location>
</feature>
<protein>
    <submittedName>
        <fullName evidence="2">Uncharacterized protein</fullName>
    </submittedName>
</protein>
<gene>
    <name evidence="2" type="ORF">P43SY_000088</name>
</gene>
<dbReference type="Proteomes" id="UP001209570">
    <property type="component" value="Unassembled WGS sequence"/>
</dbReference>
<comment type="caution">
    <text evidence="2">The sequence shown here is derived from an EMBL/GenBank/DDBJ whole genome shotgun (WGS) entry which is preliminary data.</text>
</comment>
<accession>A0AAD5M1T0</accession>
<dbReference type="EMBL" id="JAKCXM010000645">
    <property type="protein sequence ID" value="KAJ0392386.1"/>
    <property type="molecule type" value="Genomic_DNA"/>
</dbReference>
<reference evidence="2" key="1">
    <citation type="submission" date="2021-12" db="EMBL/GenBank/DDBJ databases">
        <title>Prjna785345.</title>
        <authorList>
            <person name="Rujirawat T."/>
            <person name="Krajaejun T."/>
        </authorList>
    </citation>
    <scope>NUCLEOTIDE SEQUENCE</scope>
    <source>
        <strain evidence="2">Pi057C3</strain>
    </source>
</reference>
<keyword evidence="3" id="KW-1185">Reference proteome</keyword>
<feature type="region of interest" description="Disordered" evidence="1">
    <location>
        <begin position="96"/>
        <end position="123"/>
    </location>
</feature>